<evidence type="ECO:0000256" key="1">
    <source>
        <dbReference type="SAM" id="Phobius"/>
    </source>
</evidence>
<proteinExistence type="predicted"/>
<organism evidence="2">
    <name type="scientific">Rhizophora mucronata</name>
    <name type="common">Asiatic mangrove</name>
    <dbReference type="NCBI Taxonomy" id="61149"/>
    <lineage>
        <taxon>Eukaryota</taxon>
        <taxon>Viridiplantae</taxon>
        <taxon>Streptophyta</taxon>
        <taxon>Embryophyta</taxon>
        <taxon>Tracheophyta</taxon>
        <taxon>Spermatophyta</taxon>
        <taxon>Magnoliopsida</taxon>
        <taxon>eudicotyledons</taxon>
        <taxon>Gunneridae</taxon>
        <taxon>Pentapetalae</taxon>
        <taxon>rosids</taxon>
        <taxon>fabids</taxon>
        <taxon>Malpighiales</taxon>
        <taxon>Rhizophoraceae</taxon>
        <taxon>Rhizophora</taxon>
    </lineage>
</organism>
<reference evidence="2" key="1">
    <citation type="submission" date="2018-02" db="EMBL/GenBank/DDBJ databases">
        <title>Rhizophora mucronata_Transcriptome.</title>
        <authorList>
            <person name="Meera S.P."/>
            <person name="Sreeshan A."/>
            <person name="Augustine A."/>
        </authorList>
    </citation>
    <scope>NUCLEOTIDE SEQUENCE</scope>
    <source>
        <tissue evidence="2">Leaf</tissue>
    </source>
</reference>
<accession>A0A2P2NXL2</accession>
<protein>
    <submittedName>
        <fullName evidence="2">Uncharacterized protein</fullName>
    </submittedName>
</protein>
<keyword evidence="1" id="KW-0472">Membrane</keyword>
<dbReference type="AlphaFoldDB" id="A0A2P2NXL2"/>
<sequence>MFCCKGWWKIVINNIVFNRENDSMQKPKQLPLGSVKSKLFLGGNILCRKFFMQIVFPICLLFFFNFPFYCSKHTS</sequence>
<evidence type="ECO:0000313" key="2">
    <source>
        <dbReference type="EMBL" id="MBX47266.1"/>
    </source>
</evidence>
<dbReference type="EMBL" id="GGEC01066782">
    <property type="protein sequence ID" value="MBX47266.1"/>
    <property type="molecule type" value="Transcribed_RNA"/>
</dbReference>
<feature type="transmembrane region" description="Helical" evidence="1">
    <location>
        <begin position="50"/>
        <end position="70"/>
    </location>
</feature>
<keyword evidence="1" id="KW-0812">Transmembrane</keyword>
<keyword evidence="1" id="KW-1133">Transmembrane helix</keyword>
<name>A0A2P2NXL2_RHIMU</name>